<reference evidence="2 3" key="1">
    <citation type="submission" date="2019-04" db="EMBL/GenBank/DDBJ databases">
        <title>Fungal friends and foes A comparative genomics study of 23 Aspergillus species from section Flavi.</title>
        <authorList>
            <consortium name="DOE Joint Genome Institute"/>
            <person name="Kjaerbolling I."/>
            <person name="Vesth T.C."/>
            <person name="Frisvad J.C."/>
            <person name="Nybo J.L."/>
            <person name="Theobald S."/>
            <person name="Kildgaard S."/>
            <person name="Petersen T.I."/>
            <person name="Kuo A."/>
            <person name="Sato A."/>
            <person name="Lyhne E.K."/>
            <person name="Kogle M.E."/>
            <person name="Wiebenga A."/>
            <person name="Kun R.S."/>
            <person name="Lubbers R.J."/>
            <person name="Makela M.R."/>
            <person name="Barry K."/>
            <person name="Chovatia M."/>
            <person name="Clum A."/>
            <person name="Daum C."/>
            <person name="Haridas S."/>
            <person name="He G."/>
            <person name="LaButti K."/>
            <person name="Lipzen A."/>
            <person name="Mondo S."/>
            <person name="Pangilinan J."/>
            <person name="Riley R."/>
            <person name="Salamov A."/>
            <person name="Simmons B.A."/>
            <person name="Magnuson J.K."/>
            <person name="Henrissat B."/>
            <person name="Mortensen U.H."/>
            <person name="Larsen T.O."/>
            <person name="De vries R.P."/>
            <person name="Grigoriev I.V."/>
            <person name="Machida M."/>
            <person name="Baker S.E."/>
            <person name="Andersen M.R."/>
        </authorList>
    </citation>
    <scope>NUCLEOTIDE SEQUENCE [LARGE SCALE GENOMIC DNA]</scope>
    <source>
        <strain evidence="2 3">CBS 117635</strain>
    </source>
</reference>
<accession>A0A5N6J0B6</accession>
<evidence type="ECO:0000313" key="2">
    <source>
        <dbReference type="EMBL" id="KAB8272065.1"/>
    </source>
</evidence>
<dbReference type="EMBL" id="ML732809">
    <property type="protein sequence ID" value="KAB8272065.1"/>
    <property type="molecule type" value="Genomic_DNA"/>
</dbReference>
<evidence type="ECO:0000313" key="3">
    <source>
        <dbReference type="Proteomes" id="UP000326289"/>
    </source>
</evidence>
<sequence length="103" mass="12048">MIPHLAIFGLVMTLLYSVSVPTVVSEKSLDRLFPEIFETKNFEKKVPRSDIRTSATFTTQLEHVFTTRHRPFHLDLIRYRCLWELAHRVRISLAKIVGLQVLK</sequence>
<protein>
    <submittedName>
        <fullName evidence="2">Uncharacterized protein</fullName>
    </submittedName>
</protein>
<keyword evidence="1" id="KW-0732">Signal</keyword>
<proteinExistence type="predicted"/>
<evidence type="ECO:0000256" key="1">
    <source>
        <dbReference type="SAM" id="SignalP"/>
    </source>
</evidence>
<feature type="signal peptide" evidence="1">
    <location>
        <begin position="1"/>
        <end position="19"/>
    </location>
</feature>
<gene>
    <name evidence="2" type="ORF">BDV30DRAFT_133943</name>
</gene>
<dbReference type="AlphaFoldDB" id="A0A5N6J0B6"/>
<keyword evidence="3" id="KW-1185">Reference proteome</keyword>
<dbReference type="Proteomes" id="UP000326289">
    <property type="component" value="Unassembled WGS sequence"/>
</dbReference>
<name>A0A5N6J0B6_9EURO</name>
<organism evidence="2 3">
    <name type="scientific">Aspergillus minisclerotigenes</name>
    <dbReference type="NCBI Taxonomy" id="656917"/>
    <lineage>
        <taxon>Eukaryota</taxon>
        <taxon>Fungi</taxon>
        <taxon>Dikarya</taxon>
        <taxon>Ascomycota</taxon>
        <taxon>Pezizomycotina</taxon>
        <taxon>Eurotiomycetes</taxon>
        <taxon>Eurotiomycetidae</taxon>
        <taxon>Eurotiales</taxon>
        <taxon>Aspergillaceae</taxon>
        <taxon>Aspergillus</taxon>
        <taxon>Aspergillus subgen. Circumdati</taxon>
    </lineage>
</organism>
<feature type="chain" id="PRO_5024905932" evidence="1">
    <location>
        <begin position="20"/>
        <end position="103"/>
    </location>
</feature>